<dbReference type="Proteomes" id="UP001239111">
    <property type="component" value="Chromosome 1"/>
</dbReference>
<proteinExistence type="predicted"/>
<protein>
    <submittedName>
        <fullName evidence="1">Uncharacterized protein</fullName>
    </submittedName>
</protein>
<sequence length="2232" mass="251118">MEDPTSIKAMTEEQFCELCNTIINASVTDNEKLHIEACRTLDIILPETSNRNFDFFHSVLQLNRKKRLKILVSLSILKDETVAVIASKLSILRFLEDCLLSIQPKSMNWLLPENADNADLLKSVENRVLSDEDKFEEEMVDKCLQLLNKLCVLSSLGLNVRSFDLLIMEKVLPVAYMGYRKQRYPAIKILQESAKNDLGIRVKSLHSELWEGYKTTLQNVYCKRMTVLVNSGDTDWAPLWEFSITFIGTDLHRGSGLVNSLLKVEELAFKSADPNRRQAFLSWKLLIDNFALNQRELATSRRIKLLCVPLNAKNSKTELMVLTKLEVWWHLINKIYPSITECIDTILIPYLTLCFGPFDEKPLFVQKNDNTVSLGKKFAKTQIFAIETFLQLIANKEDLSEVSHLIVQEKVPNSVGSAVFERIYKIFIHCIGEIIIILGLLPVEDFNEKVLACKVIWKSLMRRIEEYDKMKVSMYKEISNVISELVKKEFHKMPEIKKLMYEIFLKNFHDIESHLTLSESTLEELVQICFQVDDFSSAEHYVSIESLLWRLIKPKGSDIYYPPTMELMQALLKILENAKKTTSNSCAIGEVWCILARIAKKYAEDGQNINEGSPLLHNFTTFEKILAFPFNNLSTDEQDQLRKVSDCWKALYKQFEIQVELVVTVKPNEILNKMSSIIMQALKKEEKCCHFANLCFEALLINVNYHDMLTCKSIPVFVQLLKELSMQSFRLKVVSTDKILKALSAFLLNVFSHSLEKTHLYLESMEPPIRMMLTERIEDSDLENEVSKVWSCIVGLFKKFSKPLNGQLLSCYREAIVSAVLHLNKDISSVAFSILDMKNTLDDKSKKVLEDIENELGKSSAKLDDMIDMKERSKKKKNGPTKAIGSFLNRKNSKSSDKSPLAQNGNHRHKIIMPEPDSQDFVIINTDVNLDVNCLTEHQKELLKKRRKDDIPALYNDLTASSSQDSQELQHWFDTRTGKSPVVTSRRVTSNNNDESKTKSSTLQFKNITQNLSKNQSIATDKPTNSEVAKGTLPKEIVEMPLEEAQVPTIDNSPKKDTNIQAPVVAKKLNFDSRDEFPENSEQISPSIIESKVRRRSNVEESNGAAGAQGKKVRNARRSIQLPPPMVQQDTLRRSSSSEQLNKRGKKRRNSESNSESMLDIEREKRQKLDVVKESVVASTASSKTDDVAGKDSQDSDDKKISKRQMNEMSRLKIDMVFEPLPSRRSIGKSSDNPEKKTTPLKDEKSSDSSTVIKSEPLEQIYPQRNIATTTRRSLKGTNLSTTTKIDAKTFQKKEVGQKKDESLSSKPGTRRSLIGKICNVVTVQKCDADETQEVIDIEDVTTQVESTENVSATPTESPDINVDEMENSEIKSSQDSDIIESSQEPSFGSKLDKIECLIKLNKVEVHPTVKTESILDDDERIIAETPMDASDISIVPSSVEVDGADAKKSENDSGKQASSASLSSSPRSGNTRLFRSRAFPLNNRAAQMLGLVNKQPFAEKSSNADSSSKSDAAANDEVIILPVNRKEKSLKETDREIPSPRGGRQEKIFNNMNNLKQVSTPDRCASPSMAMFANLKNDGEKISPKLDKHDIEIESNDFEREISCDDSPSTRSRRELPILEWSNANPPSLTVSPSASILKRLQESDSDTPGRKKRVSFADPPVSREMGYEIMTDSSSPPRLEKLPSIRSPVSRKESRRQSRLRLIQLESDRVEKENGLNNSAESDSYNELIGIPGINPKLKLSTVLSEIPDCLDKCDVVEITSDKSLAKSTETPVEEDGTFGSEEIIDVVKTSTQNDQSQSSVKLDSINMSNILSKSVGCLEDTVDVHNISSSLESLSERPARTSSHPSTDASDTLPVTDSIFSNLPNSQETQNSVAQLIEAENLDSTLPVYPSLTSCAESVQSISADLVDPLFTNNLSKHLDVKSIHSVGDLAQMTERDINRLPIKTPKIDCVKKALLKFEMKACGNTPDKRTVNMVSSSTPLGNKRKDKAKSNDLFDEVMKNCNNSDFNSMNVSAVYESKRPKRQSTDTSMQTSPMKRASRLSIDSSMQTSPAKVPKKSDEVVLDDIMEKCNEEIVFKAFLKRFDAEKILLGYKEKVGVIADRELKKKTLDALDLSEVDDSEASCRAYIGAVGIQKHLQLLPRIIGDDARLCAAILEAYKNKFKVSKVIDHLEPSSLELLSILMNRLDKETEAGENDETTHTMFRTLAEKLSAPELLRLFNEAMEPKLQK</sequence>
<evidence type="ECO:0000313" key="2">
    <source>
        <dbReference type="Proteomes" id="UP001239111"/>
    </source>
</evidence>
<comment type="caution">
    <text evidence="1">The sequence shown here is derived from an EMBL/GenBank/DDBJ whole genome shotgun (WGS) entry which is preliminary data.</text>
</comment>
<gene>
    <name evidence="1" type="ORF">QAD02_019234</name>
</gene>
<organism evidence="1 2">
    <name type="scientific">Eretmocerus hayati</name>
    <dbReference type="NCBI Taxonomy" id="131215"/>
    <lineage>
        <taxon>Eukaryota</taxon>
        <taxon>Metazoa</taxon>
        <taxon>Ecdysozoa</taxon>
        <taxon>Arthropoda</taxon>
        <taxon>Hexapoda</taxon>
        <taxon>Insecta</taxon>
        <taxon>Pterygota</taxon>
        <taxon>Neoptera</taxon>
        <taxon>Endopterygota</taxon>
        <taxon>Hymenoptera</taxon>
        <taxon>Apocrita</taxon>
        <taxon>Proctotrupomorpha</taxon>
        <taxon>Chalcidoidea</taxon>
        <taxon>Aphelinidae</taxon>
        <taxon>Aphelininae</taxon>
        <taxon>Eretmocerus</taxon>
    </lineage>
</organism>
<name>A0ACC2PM46_9HYME</name>
<reference evidence="1" key="1">
    <citation type="submission" date="2023-04" db="EMBL/GenBank/DDBJ databases">
        <title>A chromosome-level genome assembly of the parasitoid wasp Eretmocerus hayati.</title>
        <authorList>
            <person name="Zhong Y."/>
            <person name="Liu S."/>
            <person name="Liu Y."/>
        </authorList>
    </citation>
    <scope>NUCLEOTIDE SEQUENCE</scope>
    <source>
        <strain evidence="1">ZJU_SS_LIU_2023</strain>
    </source>
</reference>
<accession>A0ACC2PM46</accession>
<evidence type="ECO:0000313" key="1">
    <source>
        <dbReference type="EMBL" id="KAJ8683442.1"/>
    </source>
</evidence>
<dbReference type="EMBL" id="CM056741">
    <property type="protein sequence ID" value="KAJ8683442.1"/>
    <property type="molecule type" value="Genomic_DNA"/>
</dbReference>
<keyword evidence="2" id="KW-1185">Reference proteome</keyword>